<dbReference type="SUPFAM" id="SSF57756">
    <property type="entry name" value="Retrovirus zinc finger-like domains"/>
    <property type="match status" value="1"/>
</dbReference>
<dbReference type="GO" id="GO:0008270">
    <property type="term" value="F:zinc ion binding"/>
    <property type="evidence" value="ECO:0007669"/>
    <property type="project" value="UniProtKB-KW"/>
</dbReference>
<evidence type="ECO:0000256" key="2">
    <source>
        <dbReference type="SAM" id="MobiDB-lite"/>
    </source>
</evidence>
<keyword evidence="1" id="KW-0862">Zinc</keyword>
<dbReference type="GO" id="GO:0003676">
    <property type="term" value="F:nucleic acid binding"/>
    <property type="evidence" value="ECO:0007669"/>
    <property type="project" value="InterPro"/>
</dbReference>
<evidence type="ECO:0000313" key="5">
    <source>
        <dbReference type="Proteomes" id="UP000017836"/>
    </source>
</evidence>
<feature type="region of interest" description="Disordered" evidence="2">
    <location>
        <begin position="1"/>
        <end position="26"/>
    </location>
</feature>
<dbReference type="HOGENOM" id="CLU_2725544_0_0_1"/>
<evidence type="ECO:0000259" key="3">
    <source>
        <dbReference type="PROSITE" id="PS50158"/>
    </source>
</evidence>
<keyword evidence="1" id="KW-0479">Metal-binding</keyword>
<protein>
    <recommendedName>
        <fullName evidence="3">CCHC-type domain-containing protein</fullName>
    </recommendedName>
</protein>
<accession>W1PGW9</accession>
<dbReference type="PROSITE" id="PS50158">
    <property type="entry name" value="ZF_CCHC"/>
    <property type="match status" value="1"/>
</dbReference>
<reference evidence="5" key="1">
    <citation type="journal article" date="2013" name="Science">
        <title>The Amborella genome and the evolution of flowering plants.</title>
        <authorList>
            <consortium name="Amborella Genome Project"/>
        </authorList>
    </citation>
    <scope>NUCLEOTIDE SEQUENCE [LARGE SCALE GENOMIC DNA]</scope>
</reference>
<dbReference type="AlphaFoldDB" id="W1PGW9"/>
<evidence type="ECO:0000313" key="4">
    <source>
        <dbReference type="EMBL" id="ERN06886.1"/>
    </source>
</evidence>
<organism evidence="4 5">
    <name type="scientific">Amborella trichopoda</name>
    <dbReference type="NCBI Taxonomy" id="13333"/>
    <lineage>
        <taxon>Eukaryota</taxon>
        <taxon>Viridiplantae</taxon>
        <taxon>Streptophyta</taxon>
        <taxon>Embryophyta</taxon>
        <taxon>Tracheophyta</taxon>
        <taxon>Spermatophyta</taxon>
        <taxon>Magnoliopsida</taxon>
        <taxon>Amborellales</taxon>
        <taxon>Amborellaceae</taxon>
        <taxon>Amborella</taxon>
    </lineage>
</organism>
<proteinExistence type="predicted"/>
<gene>
    <name evidence="4" type="ORF">AMTR_s00005p00252120</name>
</gene>
<name>W1PGW9_AMBTC</name>
<keyword evidence="5" id="KW-1185">Reference proteome</keyword>
<sequence>MHHLGDIEMSLQHINRPNTADRGARVHGSNSTIRCFKCGEAVHKAGDCRKPNSCLDKDKKLMIVDENLDDAD</sequence>
<dbReference type="Proteomes" id="UP000017836">
    <property type="component" value="Unassembled WGS sequence"/>
</dbReference>
<feature type="domain" description="CCHC-type" evidence="3">
    <location>
        <begin position="34"/>
        <end position="50"/>
    </location>
</feature>
<evidence type="ECO:0000256" key="1">
    <source>
        <dbReference type="PROSITE-ProRule" id="PRU00047"/>
    </source>
</evidence>
<dbReference type="Gramene" id="ERN06886">
    <property type="protein sequence ID" value="ERN06886"/>
    <property type="gene ID" value="AMTR_s00005p00252120"/>
</dbReference>
<dbReference type="InterPro" id="IPR036875">
    <property type="entry name" value="Znf_CCHC_sf"/>
</dbReference>
<dbReference type="InterPro" id="IPR001878">
    <property type="entry name" value="Znf_CCHC"/>
</dbReference>
<dbReference type="EMBL" id="KI393866">
    <property type="protein sequence ID" value="ERN06886.1"/>
    <property type="molecule type" value="Genomic_DNA"/>
</dbReference>
<keyword evidence="1" id="KW-0863">Zinc-finger</keyword>